<evidence type="ECO:0000256" key="3">
    <source>
        <dbReference type="PROSITE-ProRule" id="PRU00182"/>
    </source>
</evidence>
<dbReference type="NCBIfam" id="TIGR00478">
    <property type="entry name" value="tly"/>
    <property type="match status" value="1"/>
</dbReference>
<keyword evidence="6" id="KW-1185">Reference proteome</keyword>
<dbReference type="GO" id="GO:0003723">
    <property type="term" value="F:RNA binding"/>
    <property type="evidence" value="ECO:0007669"/>
    <property type="project" value="UniProtKB-KW"/>
</dbReference>
<accession>A0A7W6IQ35</accession>
<dbReference type="PROSITE" id="PS50889">
    <property type="entry name" value="S4"/>
    <property type="match status" value="1"/>
</dbReference>
<dbReference type="Gene3D" id="3.10.290.10">
    <property type="entry name" value="RNA-binding S4 domain"/>
    <property type="match status" value="1"/>
</dbReference>
<keyword evidence="5" id="KW-0489">Methyltransferase</keyword>
<dbReference type="SMART" id="SM00363">
    <property type="entry name" value="S4"/>
    <property type="match status" value="1"/>
</dbReference>
<evidence type="ECO:0000313" key="6">
    <source>
        <dbReference type="Proteomes" id="UP000547011"/>
    </source>
</evidence>
<dbReference type="InterPro" id="IPR002942">
    <property type="entry name" value="S4_RNA-bd"/>
</dbReference>
<dbReference type="Proteomes" id="UP000547011">
    <property type="component" value="Unassembled WGS sequence"/>
</dbReference>
<evidence type="ECO:0000313" key="5">
    <source>
        <dbReference type="EMBL" id="MBB4053136.1"/>
    </source>
</evidence>
<evidence type="ECO:0000256" key="2">
    <source>
        <dbReference type="ARBA" id="ARBA00029460"/>
    </source>
</evidence>
<comment type="caution">
    <text evidence="5">The sequence shown here is derived from an EMBL/GenBank/DDBJ whole genome shotgun (WGS) entry which is preliminary data.</text>
</comment>
<dbReference type="GO" id="GO:0032259">
    <property type="term" value="P:methylation"/>
    <property type="evidence" value="ECO:0007669"/>
    <property type="project" value="UniProtKB-KW"/>
</dbReference>
<reference evidence="5 6" key="1">
    <citation type="submission" date="2020-08" db="EMBL/GenBank/DDBJ databases">
        <title>Genomic Encyclopedia of Type Strains, Phase IV (KMG-IV): sequencing the most valuable type-strain genomes for metagenomic binning, comparative biology and taxonomic classification.</title>
        <authorList>
            <person name="Goeker M."/>
        </authorList>
    </citation>
    <scope>NUCLEOTIDE SEQUENCE [LARGE SCALE GENOMIC DNA]</scope>
    <source>
        <strain evidence="5 6">DSM 23447</strain>
    </source>
</reference>
<comment type="similarity">
    <text evidence="2">Belongs to the TlyA family.</text>
</comment>
<proteinExistence type="inferred from homology"/>
<dbReference type="EMBL" id="JACIEW010000007">
    <property type="protein sequence ID" value="MBB4053136.1"/>
    <property type="molecule type" value="Genomic_DNA"/>
</dbReference>
<keyword evidence="1 3" id="KW-0694">RNA-binding</keyword>
<dbReference type="CDD" id="cd02440">
    <property type="entry name" value="AdoMet_MTases"/>
    <property type="match status" value="1"/>
</dbReference>
<dbReference type="AlphaFoldDB" id="A0A7W6IQ35"/>
<feature type="domain" description="RNA-binding S4" evidence="4">
    <location>
        <begin position="4"/>
        <end position="69"/>
    </location>
</feature>
<dbReference type="InterPro" id="IPR004538">
    <property type="entry name" value="Hemolysin_A/TlyA"/>
</dbReference>
<dbReference type="Pfam" id="PF01728">
    <property type="entry name" value="FtsJ"/>
    <property type="match status" value="1"/>
</dbReference>
<dbReference type="InterPro" id="IPR047048">
    <property type="entry name" value="TlyA"/>
</dbReference>
<dbReference type="InterPro" id="IPR029063">
    <property type="entry name" value="SAM-dependent_MTases_sf"/>
</dbReference>
<dbReference type="SUPFAM" id="SSF55174">
    <property type="entry name" value="Alpha-L RNA-binding motif"/>
    <property type="match status" value="1"/>
</dbReference>
<protein>
    <submittedName>
        <fullName evidence="5">23S rRNA (Cytidine1920-2'-O)/16S rRNA (Cytidine1409-2'-O)-methyltransferase</fullName>
        <ecNumber evidence="5">2.1.1.226</ecNumber>
        <ecNumber evidence="5">2.1.1.227</ecNumber>
    </submittedName>
</protein>
<dbReference type="PIRSF" id="PIRSF005578">
    <property type="entry name" value="TlyA"/>
    <property type="match status" value="1"/>
</dbReference>
<keyword evidence="5" id="KW-0808">Transferase</keyword>
<dbReference type="SUPFAM" id="SSF53335">
    <property type="entry name" value="S-adenosyl-L-methionine-dependent methyltransferases"/>
    <property type="match status" value="1"/>
</dbReference>
<evidence type="ECO:0000256" key="1">
    <source>
        <dbReference type="ARBA" id="ARBA00022884"/>
    </source>
</evidence>
<dbReference type="EC" id="2.1.1.226" evidence="5"/>
<evidence type="ECO:0000259" key="4">
    <source>
        <dbReference type="SMART" id="SM00363"/>
    </source>
</evidence>
<dbReference type="CDD" id="cd00165">
    <property type="entry name" value="S4"/>
    <property type="match status" value="1"/>
</dbReference>
<sequence>MSRTRLDLALEQRGLMPSRARARDAILRGTVSVNGAPAKKPNQMVGLDDVLALDDPAAGYVSRAALKLIAGLDAGKIDAGGKTCLDVGSSTGGFTQVLLERGAAKVFAVDVGHDQLHQSLRDDARVASLEGTNARDLDRETIAEPIDLLVSDVSFVSLTKVLAAPLALCGPVADAVILFKPQFEVGREFVGKGGIVSDPAAMERAMAEVEAFVTGAGFVLRTKVVSPIAGGDGNIETALVFRRL</sequence>
<dbReference type="GO" id="GO:0008168">
    <property type="term" value="F:methyltransferase activity"/>
    <property type="evidence" value="ECO:0007669"/>
    <property type="project" value="UniProtKB-KW"/>
</dbReference>
<dbReference type="Pfam" id="PF01479">
    <property type="entry name" value="S4"/>
    <property type="match status" value="1"/>
</dbReference>
<dbReference type="PANTHER" id="PTHR32319:SF0">
    <property type="entry name" value="BACTERIAL HEMOLYSIN-LIKE PROTEIN"/>
    <property type="match status" value="1"/>
</dbReference>
<name>A0A7W6IQ35_9HYPH</name>
<dbReference type="PANTHER" id="PTHR32319">
    <property type="entry name" value="BACTERIAL HEMOLYSIN-LIKE PROTEIN"/>
    <property type="match status" value="1"/>
</dbReference>
<dbReference type="EC" id="2.1.1.227" evidence="5"/>
<dbReference type="InterPro" id="IPR036986">
    <property type="entry name" value="S4_RNA-bd_sf"/>
</dbReference>
<gene>
    <name evidence="5" type="ORF">GGR20_002793</name>
</gene>
<organism evidence="5 6">
    <name type="scientific">Devosia subaequoris</name>
    <dbReference type="NCBI Taxonomy" id="395930"/>
    <lineage>
        <taxon>Bacteria</taxon>
        <taxon>Pseudomonadati</taxon>
        <taxon>Pseudomonadota</taxon>
        <taxon>Alphaproteobacteria</taxon>
        <taxon>Hyphomicrobiales</taxon>
        <taxon>Devosiaceae</taxon>
        <taxon>Devosia</taxon>
    </lineage>
</organism>
<dbReference type="InterPro" id="IPR002877">
    <property type="entry name" value="RNA_MeTrfase_FtsJ_dom"/>
</dbReference>
<dbReference type="Gene3D" id="3.40.50.150">
    <property type="entry name" value="Vaccinia Virus protein VP39"/>
    <property type="match status" value="1"/>
</dbReference>